<comment type="caution">
    <text evidence="1">The sequence shown here is derived from an EMBL/GenBank/DDBJ whole genome shotgun (WGS) entry which is preliminary data.</text>
</comment>
<dbReference type="PANTHER" id="PTHR47478">
    <property type="match status" value="1"/>
</dbReference>
<dbReference type="NCBIfam" id="TIGR01549">
    <property type="entry name" value="HAD-SF-IA-v1"/>
    <property type="match status" value="1"/>
</dbReference>
<dbReference type="Gene3D" id="3.40.50.1000">
    <property type="entry name" value="HAD superfamily/HAD-like"/>
    <property type="match status" value="1"/>
</dbReference>
<dbReference type="AlphaFoldDB" id="C2MCX6"/>
<dbReference type="STRING" id="596327.PORUE0001_1086"/>
<reference evidence="1 2" key="1">
    <citation type="submission" date="2009-04" db="EMBL/GenBank/DDBJ databases">
        <authorList>
            <person name="Sebastian Y."/>
            <person name="Madupu R."/>
            <person name="Durkin A.S."/>
            <person name="Torralba M."/>
            <person name="Methe B."/>
            <person name="Sutton G.G."/>
            <person name="Strausberg R.L."/>
            <person name="Nelson K.E."/>
        </authorList>
    </citation>
    <scope>NUCLEOTIDE SEQUENCE [LARGE SCALE GENOMIC DNA]</scope>
    <source>
        <strain evidence="1 2">60-3</strain>
    </source>
</reference>
<dbReference type="EMBL" id="ACLR01000180">
    <property type="protein sequence ID" value="EEK16428.1"/>
    <property type="molecule type" value="Genomic_DNA"/>
</dbReference>
<dbReference type="InterPro" id="IPR041492">
    <property type="entry name" value="HAD_2"/>
</dbReference>
<sequence length="247" mass="28580">MPAKTMKYKALLFDLDDTLWATFDNNKASLHRLYNEEGWGAYYDTFEDYFAVYFPHQEQLWDDYRKGYISKEQLLLDRLRYPLRGLVSWSDQQVMELNQRFINYVQQQTALIPHALEVLAELHRSYTIVIVSNGFEETQYGKINGSGLAPYIDKVVLVDHVGVPKPATEFLDYALKAVGCSRQEALVIGDSWPSDILCALNSGIDSVWYNLWQVPMPTYDQQHHSVIEIRDLRELLPLLTPSTAPRL</sequence>
<protein>
    <submittedName>
        <fullName evidence="1">HAD hydrolase, TIGR02254 family</fullName>
    </submittedName>
</protein>
<dbReference type="InterPro" id="IPR006439">
    <property type="entry name" value="HAD-SF_hydro_IA"/>
</dbReference>
<dbReference type="SFLD" id="SFLDG01129">
    <property type="entry name" value="C1.5:_HAD__Beta-PGM__Phosphata"/>
    <property type="match status" value="1"/>
</dbReference>
<evidence type="ECO:0000313" key="2">
    <source>
        <dbReference type="Proteomes" id="UP000003303"/>
    </source>
</evidence>
<proteinExistence type="predicted"/>
<dbReference type="InterPro" id="IPR052550">
    <property type="entry name" value="Pyrimidine_5'-ntase_YjjG"/>
</dbReference>
<keyword evidence="1" id="KW-0378">Hydrolase</keyword>
<keyword evidence="2" id="KW-1185">Reference proteome</keyword>
<dbReference type="SUPFAM" id="SSF56784">
    <property type="entry name" value="HAD-like"/>
    <property type="match status" value="1"/>
</dbReference>
<dbReference type="InterPro" id="IPR023198">
    <property type="entry name" value="PGP-like_dom2"/>
</dbReference>
<dbReference type="PANTHER" id="PTHR47478:SF1">
    <property type="entry name" value="PYRIMIDINE 5'-NUCLEOTIDASE YJJG"/>
    <property type="match status" value="1"/>
</dbReference>
<dbReference type="PRINTS" id="PR00413">
    <property type="entry name" value="HADHALOGNASE"/>
</dbReference>
<dbReference type="InterPro" id="IPR011951">
    <property type="entry name" value="HAD-SF_hydro_IA_YjjG/PynA"/>
</dbReference>
<name>C2MCX6_9PORP</name>
<dbReference type="SFLD" id="SFLDS00003">
    <property type="entry name" value="Haloacid_Dehalogenase"/>
    <property type="match status" value="1"/>
</dbReference>
<dbReference type="InterPro" id="IPR036412">
    <property type="entry name" value="HAD-like_sf"/>
</dbReference>
<gene>
    <name evidence="1" type="ORF">PORUE0001_1086</name>
</gene>
<dbReference type="NCBIfam" id="TIGR02254">
    <property type="entry name" value="YjjG_YfnB"/>
    <property type="match status" value="1"/>
</dbReference>
<accession>C2MCX6</accession>
<dbReference type="InterPro" id="IPR023214">
    <property type="entry name" value="HAD_sf"/>
</dbReference>
<dbReference type="Pfam" id="PF13419">
    <property type="entry name" value="HAD_2"/>
    <property type="match status" value="1"/>
</dbReference>
<dbReference type="GO" id="GO:0008253">
    <property type="term" value="F:5'-nucleotidase activity"/>
    <property type="evidence" value="ECO:0007669"/>
    <property type="project" value="InterPro"/>
</dbReference>
<evidence type="ECO:0000313" key="1">
    <source>
        <dbReference type="EMBL" id="EEK16428.1"/>
    </source>
</evidence>
<dbReference type="eggNOG" id="COG1011">
    <property type="taxonomic scope" value="Bacteria"/>
</dbReference>
<organism evidence="1 2">
    <name type="scientific">Porphyromonas uenonis 60-3</name>
    <dbReference type="NCBI Taxonomy" id="596327"/>
    <lineage>
        <taxon>Bacteria</taxon>
        <taxon>Pseudomonadati</taxon>
        <taxon>Bacteroidota</taxon>
        <taxon>Bacteroidia</taxon>
        <taxon>Bacteroidales</taxon>
        <taxon>Porphyromonadaceae</taxon>
        <taxon>Porphyromonas</taxon>
    </lineage>
</organism>
<dbReference type="Proteomes" id="UP000003303">
    <property type="component" value="Unassembled WGS sequence"/>
</dbReference>
<dbReference type="Gene3D" id="1.10.150.240">
    <property type="entry name" value="Putative phosphatase, domain 2"/>
    <property type="match status" value="1"/>
</dbReference>